<feature type="region of interest" description="Disordered" evidence="1">
    <location>
        <begin position="1"/>
        <end position="41"/>
    </location>
</feature>
<keyword evidence="3" id="KW-1185">Reference proteome</keyword>
<dbReference type="Proteomes" id="UP000465622">
    <property type="component" value="Chromosome"/>
</dbReference>
<evidence type="ECO:0000313" key="2">
    <source>
        <dbReference type="EMBL" id="BBX30876.1"/>
    </source>
</evidence>
<name>A0ABM7HK61_MYCME</name>
<evidence type="ECO:0000256" key="1">
    <source>
        <dbReference type="SAM" id="MobiDB-lite"/>
    </source>
</evidence>
<protein>
    <submittedName>
        <fullName evidence="2">Uncharacterized protein</fullName>
    </submittedName>
</protein>
<gene>
    <name evidence="2" type="ORF">MMAGJ_01580</name>
</gene>
<reference evidence="2 3" key="1">
    <citation type="journal article" date="2019" name="Emerg. Microbes Infect.">
        <title>Comprehensive subspecies identification of 175 nontuberculous mycobacteria species based on 7547 genomic profiles.</title>
        <authorList>
            <person name="Matsumoto Y."/>
            <person name="Kinjo T."/>
            <person name="Motooka D."/>
            <person name="Nabeya D."/>
            <person name="Jung N."/>
            <person name="Uechi K."/>
            <person name="Horii T."/>
            <person name="Iida T."/>
            <person name="Fujita J."/>
            <person name="Nakamura S."/>
        </authorList>
    </citation>
    <scope>NUCLEOTIDE SEQUENCE [LARGE SCALE GENOMIC DNA]</scope>
    <source>
        <strain evidence="2 3">JCM 12375</strain>
    </source>
</reference>
<proteinExistence type="predicted"/>
<accession>A0ABM7HK61</accession>
<feature type="compositionally biased region" description="Polar residues" evidence="1">
    <location>
        <begin position="26"/>
        <end position="39"/>
    </location>
</feature>
<dbReference type="EMBL" id="AP022567">
    <property type="protein sequence ID" value="BBX30876.1"/>
    <property type="molecule type" value="Genomic_DNA"/>
</dbReference>
<organism evidence="2 3">
    <name type="scientific">Mycolicibacterium mageritense</name>
    <name type="common">Mycobacterium mageritense</name>
    <dbReference type="NCBI Taxonomy" id="53462"/>
    <lineage>
        <taxon>Bacteria</taxon>
        <taxon>Bacillati</taxon>
        <taxon>Actinomycetota</taxon>
        <taxon>Actinomycetes</taxon>
        <taxon>Mycobacteriales</taxon>
        <taxon>Mycobacteriaceae</taxon>
        <taxon>Mycolicibacterium</taxon>
    </lineage>
</organism>
<sequence length="88" mass="9358">MSPPSEFSAVRIGSGALGRSPLLPSVTGNPPTRFGSNNIDVARPCTTVPHAVSRTAQHMMTSHRQSPRPVNCPRLSDTVRLRGLAAAR</sequence>
<evidence type="ECO:0000313" key="3">
    <source>
        <dbReference type="Proteomes" id="UP000465622"/>
    </source>
</evidence>